<protein>
    <submittedName>
        <fullName evidence="2">Uncharacterized protein</fullName>
    </submittedName>
</protein>
<comment type="caution">
    <text evidence="2">The sequence shown here is derived from an EMBL/GenBank/DDBJ whole genome shotgun (WGS) entry which is preliminary data.</text>
</comment>
<evidence type="ECO:0000313" key="3">
    <source>
        <dbReference type="Proteomes" id="UP001054837"/>
    </source>
</evidence>
<sequence length="99" mass="10368">MGRSQPKPNQCGGGVSACSQSRLSGGSKCIGIFPPCGKVFSLFVAAQVLEAFAGEVVKGCSDMVARGRPECQWKFDWLDLAPLFAMTSALSLPGTPTNN</sequence>
<evidence type="ECO:0000313" key="2">
    <source>
        <dbReference type="EMBL" id="GIX90962.1"/>
    </source>
</evidence>
<proteinExistence type="predicted"/>
<accession>A0AAV4P188</accession>
<dbReference type="EMBL" id="BPLQ01002278">
    <property type="protein sequence ID" value="GIX90962.1"/>
    <property type="molecule type" value="Genomic_DNA"/>
</dbReference>
<dbReference type="Proteomes" id="UP001054837">
    <property type="component" value="Unassembled WGS sequence"/>
</dbReference>
<dbReference type="PROSITE" id="PS51257">
    <property type="entry name" value="PROKAR_LIPOPROTEIN"/>
    <property type="match status" value="1"/>
</dbReference>
<dbReference type="AlphaFoldDB" id="A0AAV4P188"/>
<organism evidence="2 3">
    <name type="scientific">Caerostris darwini</name>
    <dbReference type="NCBI Taxonomy" id="1538125"/>
    <lineage>
        <taxon>Eukaryota</taxon>
        <taxon>Metazoa</taxon>
        <taxon>Ecdysozoa</taxon>
        <taxon>Arthropoda</taxon>
        <taxon>Chelicerata</taxon>
        <taxon>Arachnida</taxon>
        <taxon>Araneae</taxon>
        <taxon>Araneomorphae</taxon>
        <taxon>Entelegynae</taxon>
        <taxon>Araneoidea</taxon>
        <taxon>Araneidae</taxon>
        <taxon>Caerostris</taxon>
    </lineage>
</organism>
<keyword evidence="3" id="KW-1185">Reference proteome</keyword>
<feature type="region of interest" description="Disordered" evidence="1">
    <location>
        <begin position="1"/>
        <end position="22"/>
    </location>
</feature>
<evidence type="ECO:0000256" key="1">
    <source>
        <dbReference type="SAM" id="MobiDB-lite"/>
    </source>
</evidence>
<reference evidence="2 3" key="1">
    <citation type="submission" date="2021-06" db="EMBL/GenBank/DDBJ databases">
        <title>Caerostris darwini draft genome.</title>
        <authorList>
            <person name="Kono N."/>
            <person name="Arakawa K."/>
        </authorList>
    </citation>
    <scope>NUCLEOTIDE SEQUENCE [LARGE SCALE GENOMIC DNA]</scope>
</reference>
<gene>
    <name evidence="2" type="ORF">CDAR_177571</name>
</gene>
<name>A0AAV4P188_9ARAC</name>